<dbReference type="PANTHER" id="PTHR30146:SF24">
    <property type="entry name" value="XYLOSE OPERON REGULATORY PROTEIN"/>
    <property type="match status" value="1"/>
</dbReference>
<dbReference type="AlphaFoldDB" id="A0A517W0J6"/>
<evidence type="ECO:0000256" key="2">
    <source>
        <dbReference type="ARBA" id="ARBA00023125"/>
    </source>
</evidence>
<dbReference type="InterPro" id="IPR028082">
    <property type="entry name" value="Peripla_BP_I"/>
</dbReference>
<evidence type="ECO:0000256" key="3">
    <source>
        <dbReference type="ARBA" id="ARBA00023163"/>
    </source>
</evidence>
<dbReference type="PROSITE" id="PS00041">
    <property type="entry name" value="HTH_ARAC_FAMILY_1"/>
    <property type="match status" value="1"/>
</dbReference>
<dbReference type="PANTHER" id="PTHR30146">
    <property type="entry name" value="LACI-RELATED TRANSCRIPTIONAL REPRESSOR"/>
    <property type="match status" value="1"/>
</dbReference>
<dbReference type="InterPro" id="IPR046335">
    <property type="entry name" value="LacI/GalR-like_sensor"/>
</dbReference>
<reference evidence="5 6" key="1">
    <citation type="submission" date="2019-03" db="EMBL/GenBank/DDBJ databases">
        <title>Deep-cultivation of Planctomycetes and their phenomic and genomic characterization uncovers novel biology.</title>
        <authorList>
            <person name="Wiegand S."/>
            <person name="Jogler M."/>
            <person name="Boedeker C."/>
            <person name="Pinto D."/>
            <person name="Vollmers J."/>
            <person name="Rivas-Marin E."/>
            <person name="Kohn T."/>
            <person name="Peeters S.H."/>
            <person name="Heuer A."/>
            <person name="Rast P."/>
            <person name="Oberbeckmann S."/>
            <person name="Bunk B."/>
            <person name="Jeske O."/>
            <person name="Meyerdierks A."/>
            <person name="Storesund J.E."/>
            <person name="Kallscheuer N."/>
            <person name="Luecker S."/>
            <person name="Lage O.M."/>
            <person name="Pohl T."/>
            <person name="Merkel B.J."/>
            <person name="Hornburger P."/>
            <person name="Mueller R.-W."/>
            <person name="Bruemmer F."/>
            <person name="Labrenz M."/>
            <person name="Spormann A.M."/>
            <person name="Op den Camp H."/>
            <person name="Overmann J."/>
            <person name="Amann R."/>
            <person name="Jetten M.S.M."/>
            <person name="Mascher T."/>
            <person name="Medema M.H."/>
            <person name="Devos D.P."/>
            <person name="Kaster A.-K."/>
            <person name="Ovreas L."/>
            <person name="Rohde M."/>
            <person name="Galperin M.Y."/>
            <person name="Jogler C."/>
        </authorList>
    </citation>
    <scope>NUCLEOTIDE SEQUENCE [LARGE SCALE GENOMIC DNA]</scope>
    <source>
        <strain evidence="5 6">V144</strain>
    </source>
</reference>
<gene>
    <name evidence="5" type="primary">xylR_5</name>
    <name evidence="5" type="ORF">V144x_42730</name>
</gene>
<dbReference type="GO" id="GO:0003700">
    <property type="term" value="F:DNA-binding transcription factor activity"/>
    <property type="evidence" value="ECO:0007669"/>
    <property type="project" value="InterPro"/>
</dbReference>
<evidence type="ECO:0000256" key="1">
    <source>
        <dbReference type="ARBA" id="ARBA00023015"/>
    </source>
</evidence>
<dbReference type="CDD" id="cd01543">
    <property type="entry name" value="PBP1_XylR"/>
    <property type="match status" value="1"/>
</dbReference>
<dbReference type="GO" id="GO:0000976">
    <property type="term" value="F:transcription cis-regulatory region binding"/>
    <property type="evidence" value="ECO:0007669"/>
    <property type="project" value="TreeGrafter"/>
</dbReference>
<dbReference type="Gene3D" id="1.10.10.60">
    <property type="entry name" value="Homeodomain-like"/>
    <property type="match status" value="1"/>
</dbReference>
<dbReference type="Proteomes" id="UP000318704">
    <property type="component" value="Chromosome"/>
</dbReference>
<dbReference type="EMBL" id="CP037920">
    <property type="protein sequence ID" value="QDT98766.1"/>
    <property type="molecule type" value="Genomic_DNA"/>
</dbReference>
<dbReference type="KEGG" id="gaw:V144x_42730"/>
<evidence type="ECO:0000313" key="5">
    <source>
        <dbReference type="EMBL" id="QDT98766.1"/>
    </source>
</evidence>
<name>A0A517W0J6_9PLAN</name>
<organism evidence="5 6">
    <name type="scientific">Gimesia aquarii</name>
    <dbReference type="NCBI Taxonomy" id="2527964"/>
    <lineage>
        <taxon>Bacteria</taxon>
        <taxon>Pseudomonadati</taxon>
        <taxon>Planctomycetota</taxon>
        <taxon>Planctomycetia</taxon>
        <taxon>Planctomycetales</taxon>
        <taxon>Planctomycetaceae</taxon>
        <taxon>Gimesia</taxon>
    </lineage>
</organism>
<sequence>MPHRTPQVAIFIETSKTFGRGILQGISTYSRTHGPWSIFIDEWGPASSLPDWIKDWDGDGIIARVRSQQMADRLKQAGVPIVDTLHQISNSDLPGVYSDDMAIAELAFEHLHDRHLRHFAFVGVERSNWSLRRSVAFTDLVKRRGFECELYSPLSRRRFVESWNGGQEDLGDWLESLPKPIGLMAAHDLRALCVLDACSRRNIAVPEQVAVVGVDNDDVFCEVIDPHLTSISHQSEQIGYEAASLLDHLMKGKTTPSSPLLLPPRILVPRRSTDIIAVNDLAIASALEFIRRNACSEINVTLISQHVNLTRRSLERRFMKLVGKTPHQLIAEERLRRVKQLLIDTDFTLEKIASMAGISSAAYLSVVIKEHENCTPNEFRQRATH</sequence>
<dbReference type="InterPro" id="IPR018060">
    <property type="entry name" value="HTH_AraC"/>
</dbReference>
<dbReference type="InterPro" id="IPR009057">
    <property type="entry name" value="Homeodomain-like_sf"/>
</dbReference>
<dbReference type="InterPro" id="IPR018062">
    <property type="entry name" value="HTH_AraC-typ_CS"/>
</dbReference>
<keyword evidence="2" id="KW-0238">DNA-binding</keyword>
<dbReference type="SUPFAM" id="SSF53822">
    <property type="entry name" value="Periplasmic binding protein-like I"/>
    <property type="match status" value="1"/>
</dbReference>
<proteinExistence type="predicted"/>
<keyword evidence="3" id="KW-0804">Transcription</keyword>
<protein>
    <submittedName>
        <fullName evidence="5">Xylose operon regulatory protein</fullName>
    </submittedName>
</protein>
<dbReference type="RefSeq" id="WP_144987699.1">
    <property type="nucleotide sequence ID" value="NZ_CP037920.1"/>
</dbReference>
<dbReference type="Pfam" id="PF13377">
    <property type="entry name" value="Peripla_BP_3"/>
    <property type="match status" value="1"/>
</dbReference>
<dbReference type="SMART" id="SM00342">
    <property type="entry name" value="HTH_ARAC"/>
    <property type="match status" value="1"/>
</dbReference>
<evidence type="ECO:0000259" key="4">
    <source>
        <dbReference type="PROSITE" id="PS01124"/>
    </source>
</evidence>
<dbReference type="Pfam" id="PF22177">
    <property type="entry name" value="PBP1_XylR"/>
    <property type="match status" value="1"/>
</dbReference>
<dbReference type="Pfam" id="PF12833">
    <property type="entry name" value="HTH_18"/>
    <property type="match status" value="1"/>
</dbReference>
<dbReference type="Gene3D" id="3.40.50.2300">
    <property type="match status" value="2"/>
</dbReference>
<dbReference type="InterPro" id="IPR054031">
    <property type="entry name" value="XylR_PBP1"/>
</dbReference>
<dbReference type="PROSITE" id="PS01124">
    <property type="entry name" value="HTH_ARAC_FAMILY_2"/>
    <property type="match status" value="1"/>
</dbReference>
<accession>A0A517W0J6</accession>
<feature type="domain" description="HTH araC/xylS-type" evidence="4">
    <location>
        <begin position="284"/>
        <end position="382"/>
    </location>
</feature>
<dbReference type="SUPFAM" id="SSF46689">
    <property type="entry name" value="Homeodomain-like"/>
    <property type="match status" value="2"/>
</dbReference>
<keyword evidence="1" id="KW-0805">Transcription regulation</keyword>
<evidence type="ECO:0000313" key="6">
    <source>
        <dbReference type="Proteomes" id="UP000318704"/>
    </source>
</evidence>